<dbReference type="InterPro" id="IPR014756">
    <property type="entry name" value="Ig_E-set"/>
</dbReference>
<proteinExistence type="predicted"/>
<reference evidence="7 8" key="1">
    <citation type="submission" date="2021-05" db="EMBL/GenBank/DDBJ databases">
        <title>Draft Genome Sequences of Clinical Respiratory Isolates of Mycobacterium goodii Recovered in Ireland.</title>
        <authorList>
            <person name="Flanagan P.R."/>
            <person name="Mok S."/>
            <person name="Roycroft E."/>
            <person name="Rogers T.R."/>
            <person name="Fitzgibbon M."/>
        </authorList>
    </citation>
    <scope>NUCLEOTIDE SEQUENCE [LARGE SCALE GENOMIC DNA]</scope>
    <source>
        <strain evidence="7 8">14IE55</strain>
    </source>
</reference>
<dbReference type="EMBL" id="JAHBOM010000044">
    <property type="protein sequence ID" value="MBU8827450.1"/>
    <property type="molecule type" value="Genomic_DNA"/>
</dbReference>
<evidence type="ECO:0000256" key="4">
    <source>
        <dbReference type="ARBA" id="ARBA00023008"/>
    </source>
</evidence>
<dbReference type="RefSeq" id="WP_165576320.1">
    <property type="nucleotide sequence ID" value="NZ_JAHBOL010000064.1"/>
</dbReference>
<accession>A0ABS6I115</accession>
<dbReference type="InterPro" id="IPR014755">
    <property type="entry name" value="Cu-Rt/internalin_Ig-like"/>
</dbReference>
<sequence>MNTAARLLATGLMASTFWTAAAGTAAAHTALVNSDPVEQSSVPVPPTAITLTFNEDINATFANVVLNDSAGRNWISTTPQIQGPTLTVTVGPDQPTNGEYTVGYRVLSADGHPVSGSYTFTIDAGFTENAPTSPPTGSTAPT</sequence>
<dbReference type="Gene3D" id="2.60.40.1220">
    <property type="match status" value="1"/>
</dbReference>
<dbReference type="InterPro" id="IPR032694">
    <property type="entry name" value="CopC/D"/>
</dbReference>
<keyword evidence="3 5" id="KW-0732">Signal</keyword>
<gene>
    <name evidence="7" type="ORF">KL859_31830</name>
</gene>
<dbReference type="SUPFAM" id="SSF81296">
    <property type="entry name" value="E set domains"/>
    <property type="match status" value="1"/>
</dbReference>
<keyword evidence="4" id="KW-0186">Copper</keyword>
<protein>
    <submittedName>
        <fullName evidence="7">Copper resistance protein CopC</fullName>
    </submittedName>
</protein>
<evidence type="ECO:0000256" key="3">
    <source>
        <dbReference type="ARBA" id="ARBA00022729"/>
    </source>
</evidence>
<keyword evidence="8" id="KW-1185">Reference proteome</keyword>
<dbReference type="InterPro" id="IPR007348">
    <property type="entry name" value="CopC_dom"/>
</dbReference>
<comment type="subcellular location">
    <subcellularLocation>
        <location evidence="1">Cell envelope</location>
    </subcellularLocation>
</comment>
<dbReference type="PANTHER" id="PTHR34820">
    <property type="entry name" value="INNER MEMBRANE PROTEIN YEBZ"/>
    <property type="match status" value="1"/>
</dbReference>
<name>A0ABS6I115_MYCGD</name>
<evidence type="ECO:0000313" key="8">
    <source>
        <dbReference type="Proteomes" id="UP000696413"/>
    </source>
</evidence>
<evidence type="ECO:0000256" key="5">
    <source>
        <dbReference type="SAM" id="SignalP"/>
    </source>
</evidence>
<organism evidence="7 8">
    <name type="scientific">Mycolicibacterium goodii</name>
    <name type="common">Mycobacterium goodii</name>
    <dbReference type="NCBI Taxonomy" id="134601"/>
    <lineage>
        <taxon>Bacteria</taxon>
        <taxon>Bacillati</taxon>
        <taxon>Actinomycetota</taxon>
        <taxon>Actinomycetes</taxon>
        <taxon>Mycobacteriales</taxon>
        <taxon>Mycobacteriaceae</taxon>
        <taxon>Mycolicibacterium</taxon>
    </lineage>
</organism>
<comment type="caution">
    <text evidence="7">The sequence shown here is derived from an EMBL/GenBank/DDBJ whole genome shotgun (WGS) entry which is preliminary data.</text>
</comment>
<evidence type="ECO:0000256" key="2">
    <source>
        <dbReference type="ARBA" id="ARBA00022723"/>
    </source>
</evidence>
<dbReference type="Pfam" id="PF04234">
    <property type="entry name" value="CopC"/>
    <property type="match status" value="1"/>
</dbReference>
<feature type="signal peptide" evidence="5">
    <location>
        <begin position="1"/>
        <end position="20"/>
    </location>
</feature>
<evidence type="ECO:0000313" key="7">
    <source>
        <dbReference type="EMBL" id="MBU8827450.1"/>
    </source>
</evidence>
<feature type="domain" description="CopC" evidence="6">
    <location>
        <begin position="28"/>
        <end position="122"/>
    </location>
</feature>
<evidence type="ECO:0000256" key="1">
    <source>
        <dbReference type="ARBA" id="ARBA00004196"/>
    </source>
</evidence>
<evidence type="ECO:0000259" key="6">
    <source>
        <dbReference type="Pfam" id="PF04234"/>
    </source>
</evidence>
<feature type="chain" id="PRO_5046700587" evidence="5">
    <location>
        <begin position="21"/>
        <end position="142"/>
    </location>
</feature>
<dbReference type="Proteomes" id="UP000696413">
    <property type="component" value="Unassembled WGS sequence"/>
</dbReference>
<keyword evidence="2" id="KW-0479">Metal-binding</keyword>
<dbReference type="PANTHER" id="PTHR34820:SF4">
    <property type="entry name" value="INNER MEMBRANE PROTEIN YEBZ"/>
    <property type="match status" value="1"/>
</dbReference>